<organism evidence="2 3">
    <name type="scientific">Helianthus annuus</name>
    <name type="common">Common sunflower</name>
    <dbReference type="NCBI Taxonomy" id="4232"/>
    <lineage>
        <taxon>Eukaryota</taxon>
        <taxon>Viridiplantae</taxon>
        <taxon>Streptophyta</taxon>
        <taxon>Embryophyta</taxon>
        <taxon>Tracheophyta</taxon>
        <taxon>Spermatophyta</taxon>
        <taxon>Magnoliopsida</taxon>
        <taxon>eudicotyledons</taxon>
        <taxon>Gunneridae</taxon>
        <taxon>Pentapetalae</taxon>
        <taxon>asterids</taxon>
        <taxon>campanulids</taxon>
        <taxon>Asterales</taxon>
        <taxon>Asteraceae</taxon>
        <taxon>Asteroideae</taxon>
        <taxon>Heliantheae alliance</taxon>
        <taxon>Heliantheae</taxon>
        <taxon>Helianthus</taxon>
    </lineage>
</organism>
<dbReference type="InParanoid" id="A0A251U149"/>
<protein>
    <submittedName>
        <fullName evidence="2">Uncharacterized protein</fullName>
    </submittedName>
</protein>
<evidence type="ECO:0000313" key="2">
    <source>
        <dbReference type="EMBL" id="OTG16532.1"/>
    </source>
</evidence>
<name>A0A251U149_HELAN</name>
<dbReference type="Proteomes" id="UP000215914">
    <property type="component" value="Chromosome 9"/>
</dbReference>
<keyword evidence="1" id="KW-0812">Transmembrane</keyword>
<evidence type="ECO:0000313" key="3">
    <source>
        <dbReference type="Proteomes" id="UP000215914"/>
    </source>
</evidence>
<dbReference type="EMBL" id="CM007898">
    <property type="protein sequence ID" value="OTG16532.1"/>
    <property type="molecule type" value="Genomic_DNA"/>
</dbReference>
<evidence type="ECO:0000256" key="1">
    <source>
        <dbReference type="SAM" id="Phobius"/>
    </source>
</evidence>
<feature type="transmembrane region" description="Helical" evidence="1">
    <location>
        <begin position="25"/>
        <end position="44"/>
    </location>
</feature>
<proteinExistence type="predicted"/>
<sequence>MTQSGPVLDRSTWEGQSHVFQEPSVFGNEILTILLALVIELFYIQRVTNVFLKLSLGTWKAGTCWLEGASGHGCLMDLLLDIYLL</sequence>
<keyword evidence="1" id="KW-1133">Transmembrane helix</keyword>
<keyword evidence="3" id="KW-1185">Reference proteome</keyword>
<gene>
    <name evidence="2" type="ORF">HannXRQ_Chr09g0272401</name>
</gene>
<accession>A0A251U149</accession>
<keyword evidence="1" id="KW-0472">Membrane</keyword>
<reference evidence="3" key="1">
    <citation type="journal article" date="2017" name="Nature">
        <title>The sunflower genome provides insights into oil metabolism, flowering and Asterid evolution.</title>
        <authorList>
            <person name="Badouin H."/>
            <person name="Gouzy J."/>
            <person name="Grassa C.J."/>
            <person name="Murat F."/>
            <person name="Staton S.E."/>
            <person name="Cottret L."/>
            <person name="Lelandais-Briere C."/>
            <person name="Owens G.L."/>
            <person name="Carrere S."/>
            <person name="Mayjonade B."/>
            <person name="Legrand L."/>
            <person name="Gill N."/>
            <person name="Kane N.C."/>
            <person name="Bowers J.E."/>
            <person name="Hubner S."/>
            <person name="Bellec A."/>
            <person name="Berard A."/>
            <person name="Berges H."/>
            <person name="Blanchet N."/>
            <person name="Boniface M.C."/>
            <person name="Brunel D."/>
            <person name="Catrice O."/>
            <person name="Chaidir N."/>
            <person name="Claudel C."/>
            <person name="Donnadieu C."/>
            <person name="Faraut T."/>
            <person name="Fievet G."/>
            <person name="Helmstetter N."/>
            <person name="King M."/>
            <person name="Knapp S.J."/>
            <person name="Lai Z."/>
            <person name="Le Paslier M.C."/>
            <person name="Lippi Y."/>
            <person name="Lorenzon L."/>
            <person name="Mandel J.R."/>
            <person name="Marage G."/>
            <person name="Marchand G."/>
            <person name="Marquand E."/>
            <person name="Bret-Mestries E."/>
            <person name="Morien E."/>
            <person name="Nambeesan S."/>
            <person name="Nguyen T."/>
            <person name="Pegot-Espagnet P."/>
            <person name="Pouilly N."/>
            <person name="Raftis F."/>
            <person name="Sallet E."/>
            <person name="Schiex T."/>
            <person name="Thomas J."/>
            <person name="Vandecasteele C."/>
            <person name="Vares D."/>
            <person name="Vear F."/>
            <person name="Vautrin S."/>
            <person name="Crespi M."/>
            <person name="Mangin B."/>
            <person name="Burke J.M."/>
            <person name="Salse J."/>
            <person name="Munos S."/>
            <person name="Vincourt P."/>
            <person name="Rieseberg L.H."/>
            <person name="Langlade N.B."/>
        </authorList>
    </citation>
    <scope>NUCLEOTIDE SEQUENCE [LARGE SCALE GENOMIC DNA]</scope>
    <source>
        <strain evidence="3">cv. SF193</strain>
    </source>
</reference>
<dbReference type="AlphaFoldDB" id="A0A251U149"/>